<reference evidence="1" key="1">
    <citation type="journal article" date="2020" name="mSystems">
        <title>Genome- and Community-Level Interaction Insights into Carbon Utilization and Element Cycling Functions of Hydrothermarchaeota in Hydrothermal Sediment.</title>
        <authorList>
            <person name="Zhou Z."/>
            <person name="Liu Y."/>
            <person name="Xu W."/>
            <person name="Pan J."/>
            <person name="Luo Z.H."/>
            <person name="Li M."/>
        </authorList>
    </citation>
    <scope>NUCLEOTIDE SEQUENCE [LARGE SCALE GENOMIC DNA]</scope>
    <source>
        <strain evidence="1">SpSt-1181</strain>
    </source>
</reference>
<organism evidence="1">
    <name type="scientific">Prosthecochloris aestuarii</name>
    <dbReference type="NCBI Taxonomy" id="1102"/>
    <lineage>
        <taxon>Bacteria</taxon>
        <taxon>Pseudomonadati</taxon>
        <taxon>Chlorobiota</taxon>
        <taxon>Chlorobiia</taxon>
        <taxon>Chlorobiales</taxon>
        <taxon>Chlorobiaceae</taxon>
        <taxon>Prosthecochloris</taxon>
    </lineage>
</organism>
<dbReference type="AlphaFoldDB" id="A0A831STD9"/>
<sequence length="677" mass="75603">MKKPVLAGLFGLCCFVLLLLAGCAREKVPSEQPSEMYERARQLASRYEDAAALELVSRALAIDTLDGKRPETARAIQLQARLLERNGELFRSLETYRVLEDCCASLLSDEMVRESILSRAQILSDLGYHDEVIGLLENFKPATSHEKLSVARIYEEVLLPEHSVPIYLSLEDAADAALRLQALSGLLHLSRTLNVKGLSRSEVYALETVEAARDLLEDVSHPDEYKAAVLRKAACRLQETGRHDSDASYLLFKALSLARTAGSGELEALLDYESNAVLQADPEVYARSSGYFDEHGMGLSYARALVWQAESGVPDERERLELLKTAFRYFLQELPPGRAGMFSSVFRDGTSSLLSLLAANGGYSTAFMVDEELRSWELSAIVLENQLTRTDRFARLQKEVYALQRRILRLLEEGVQVERIHRLRRFVNEKRGELSSSDGSGVLTSAVTLKTLQQSLGAHEAVIRVVPSKEWLTVMFIRNDMVDVSRSRITRDEFLSLAGLMSGHLQTVRSDALRTLSRHHARLKLSNILAEPFMRQLRQVEHLTVMSATPLPFRLLGDNRYLGRDMRISQIPSAREFLLDRSRRTVAGIDPVVELVSADSAAVARRLLVEGGGREIFLFWKPLTQSERDDLRVLLSMALKERGEPSRALLQLTAGDRGGSDAWLALSSFSADDTGAQ</sequence>
<comment type="caution">
    <text evidence="1">The sequence shown here is derived from an EMBL/GenBank/DDBJ whole genome shotgun (WGS) entry which is preliminary data.</text>
</comment>
<protein>
    <submittedName>
        <fullName evidence="1">Uncharacterized protein</fullName>
    </submittedName>
</protein>
<dbReference type="Proteomes" id="UP000886335">
    <property type="component" value="Unassembled WGS sequence"/>
</dbReference>
<name>A0A831STD9_PROAE</name>
<dbReference type="EMBL" id="DSBW01000168">
    <property type="protein sequence ID" value="HED31534.1"/>
    <property type="molecule type" value="Genomic_DNA"/>
</dbReference>
<evidence type="ECO:0000313" key="1">
    <source>
        <dbReference type="EMBL" id="HED31534.1"/>
    </source>
</evidence>
<gene>
    <name evidence="1" type="ORF">ENN50_07620</name>
</gene>
<dbReference type="PROSITE" id="PS51257">
    <property type="entry name" value="PROKAR_LIPOPROTEIN"/>
    <property type="match status" value="1"/>
</dbReference>
<accession>A0A831STD9</accession>
<proteinExistence type="predicted"/>